<name>A0A5Q6PDM3_VIBCL</name>
<proteinExistence type="predicted"/>
<dbReference type="EMBL" id="VUAA01000031">
    <property type="protein sequence ID" value="KAA1252998.1"/>
    <property type="molecule type" value="Genomic_DNA"/>
</dbReference>
<organism evidence="1 2">
    <name type="scientific">Vibrio cholerae</name>
    <dbReference type="NCBI Taxonomy" id="666"/>
    <lineage>
        <taxon>Bacteria</taxon>
        <taxon>Pseudomonadati</taxon>
        <taxon>Pseudomonadota</taxon>
        <taxon>Gammaproteobacteria</taxon>
        <taxon>Vibrionales</taxon>
        <taxon>Vibrionaceae</taxon>
        <taxon>Vibrio</taxon>
    </lineage>
</organism>
<dbReference type="AlphaFoldDB" id="A0A5Q6PDM3"/>
<gene>
    <name evidence="1" type="ORF">F0M16_19985</name>
</gene>
<dbReference type="Proteomes" id="UP000323225">
    <property type="component" value="Unassembled WGS sequence"/>
</dbReference>
<evidence type="ECO:0000313" key="1">
    <source>
        <dbReference type="EMBL" id="KAA1252998.1"/>
    </source>
</evidence>
<comment type="caution">
    <text evidence="1">The sequence shown here is derived from an EMBL/GenBank/DDBJ whole genome shotgun (WGS) entry which is preliminary data.</text>
</comment>
<sequence>MKIIDTLSKKQLRQLVTQNRGFSVTYDDGSKNGAGAWYKQGTTTFYDENGKVEAEYAYVEDQCDYLSSKGFEPGSMGFDRQKACIKQNKKLKLKNDIDLCRFFTLDKGFYSLRALYEYKLKSLKTPSERLESIHRKLSGIPYANGKVERWCKSQACACLGCANGLLSWDYAEYCDYIVYRRAKALGII</sequence>
<accession>A0A5Q6PDM3</accession>
<protein>
    <submittedName>
        <fullName evidence="1">Uncharacterized protein</fullName>
    </submittedName>
</protein>
<evidence type="ECO:0000313" key="2">
    <source>
        <dbReference type="Proteomes" id="UP000323225"/>
    </source>
</evidence>
<reference evidence="1 2" key="1">
    <citation type="submission" date="2019-09" db="EMBL/GenBank/DDBJ databases">
        <authorList>
            <person name="Kritzky A."/>
            <person name="Schelkanova E.Y."/>
            <person name="Alkhova Z.V."/>
            <person name="Smirnova N.I."/>
        </authorList>
    </citation>
    <scope>NUCLEOTIDE SEQUENCE [LARGE SCALE GENOMIC DNA]</scope>
    <source>
        <strain evidence="1 2">M1526</strain>
    </source>
</reference>